<dbReference type="Proteomes" id="UP001153269">
    <property type="component" value="Unassembled WGS sequence"/>
</dbReference>
<dbReference type="PANTHER" id="PTHR33444">
    <property type="entry name" value="SI:DKEY-19B23.12-RELATED"/>
    <property type="match status" value="1"/>
</dbReference>
<keyword evidence="1" id="KW-0472">Membrane</keyword>
<dbReference type="AlphaFoldDB" id="A0A9N7YYZ6"/>
<dbReference type="InterPro" id="IPR040350">
    <property type="entry name" value="TMEM272"/>
</dbReference>
<comment type="caution">
    <text evidence="2">The sequence shown here is derived from an EMBL/GenBank/DDBJ whole genome shotgun (WGS) entry which is preliminary data.</text>
</comment>
<keyword evidence="3" id="KW-1185">Reference proteome</keyword>
<name>A0A9N7YYZ6_PLEPL</name>
<evidence type="ECO:0000313" key="3">
    <source>
        <dbReference type="Proteomes" id="UP001153269"/>
    </source>
</evidence>
<sequence>MTLLLLQIFSLVFNDFFYISFSTAKMNQYPEDELVPANPVLISTLVVVNIIWWMVMIAGIGLGAKHLQHCPVQPGIPVFLIALGSATLLSLCLTYIRGGRREGTLALLSLIFMAAMYIFSFFWFIAGTTWVYSIYPPSYTPGDAQYCHKTTFQYAFAVTTLSWVFLLLILVIACCFAALTCCRTLVTCELNPAHVAALFCLHRLSVVRWKSCRNLTVTQRPCHIASPVRQETFQPAEDEMLYNLVAANIDPVV</sequence>
<gene>
    <name evidence="2" type="ORF">PLEPLA_LOCUS31101</name>
</gene>
<evidence type="ECO:0000313" key="2">
    <source>
        <dbReference type="EMBL" id="CAB1443385.1"/>
    </source>
</evidence>
<dbReference type="PANTHER" id="PTHR33444:SF12">
    <property type="entry name" value="TRANSMEMBRANE PROTEIN 272"/>
    <property type="match status" value="1"/>
</dbReference>
<keyword evidence="1" id="KW-0812">Transmembrane</keyword>
<feature type="transmembrane region" description="Helical" evidence="1">
    <location>
        <begin position="40"/>
        <end position="64"/>
    </location>
</feature>
<evidence type="ECO:0000256" key="1">
    <source>
        <dbReference type="SAM" id="Phobius"/>
    </source>
</evidence>
<organism evidence="2 3">
    <name type="scientific">Pleuronectes platessa</name>
    <name type="common">European plaice</name>
    <dbReference type="NCBI Taxonomy" id="8262"/>
    <lineage>
        <taxon>Eukaryota</taxon>
        <taxon>Metazoa</taxon>
        <taxon>Chordata</taxon>
        <taxon>Craniata</taxon>
        <taxon>Vertebrata</taxon>
        <taxon>Euteleostomi</taxon>
        <taxon>Actinopterygii</taxon>
        <taxon>Neopterygii</taxon>
        <taxon>Teleostei</taxon>
        <taxon>Neoteleostei</taxon>
        <taxon>Acanthomorphata</taxon>
        <taxon>Carangaria</taxon>
        <taxon>Pleuronectiformes</taxon>
        <taxon>Pleuronectoidei</taxon>
        <taxon>Pleuronectidae</taxon>
        <taxon>Pleuronectes</taxon>
    </lineage>
</organism>
<accession>A0A9N7YYZ6</accession>
<protein>
    <submittedName>
        <fullName evidence="2">Uncharacterized protein</fullName>
    </submittedName>
</protein>
<feature type="transmembrane region" description="Helical" evidence="1">
    <location>
        <begin position="154"/>
        <end position="179"/>
    </location>
</feature>
<proteinExistence type="predicted"/>
<keyword evidence="1" id="KW-1133">Transmembrane helix</keyword>
<feature type="transmembrane region" description="Helical" evidence="1">
    <location>
        <begin position="108"/>
        <end position="133"/>
    </location>
</feature>
<feature type="transmembrane region" description="Helical" evidence="1">
    <location>
        <begin position="76"/>
        <end position="96"/>
    </location>
</feature>
<reference evidence="2" key="1">
    <citation type="submission" date="2020-03" db="EMBL/GenBank/DDBJ databases">
        <authorList>
            <person name="Weist P."/>
        </authorList>
    </citation>
    <scope>NUCLEOTIDE SEQUENCE</scope>
</reference>
<dbReference type="EMBL" id="CADEAL010003079">
    <property type="protein sequence ID" value="CAB1443385.1"/>
    <property type="molecule type" value="Genomic_DNA"/>
</dbReference>